<feature type="transmembrane region" description="Helical" evidence="6">
    <location>
        <begin position="48"/>
        <end position="66"/>
    </location>
</feature>
<feature type="transmembrane region" description="Helical" evidence="6">
    <location>
        <begin position="147"/>
        <end position="165"/>
    </location>
</feature>
<evidence type="ECO:0000256" key="3">
    <source>
        <dbReference type="ARBA" id="ARBA00022692"/>
    </source>
</evidence>
<proteinExistence type="inferred from homology"/>
<protein>
    <submittedName>
        <fullName evidence="7">Uncharacterized protein</fullName>
    </submittedName>
</protein>
<evidence type="ECO:0000313" key="8">
    <source>
        <dbReference type="Proteomes" id="UP000184330"/>
    </source>
</evidence>
<feature type="transmembrane region" description="Helical" evidence="6">
    <location>
        <begin position="21"/>
        <end position="42"/>
    </location>
</feature>
<evidence type="ECO:0000256" key="6">
    <source>
        <dbReference type="SAM" id="Phobius"/>
    </source>
</evidence>
<feature type="transmembrane region" description="Helical" evidence="6">
    <location>
        <begin position="78"/>
        <end position="102"/>
    </location>
</feature>
<keyword evidence="5 6" id="KW-0472">Membrane</keyword>
<keyword evidence="8" id="KW-1185">Reference proteome</keyword>
<evidence type="ECO:0000313" key="7">
    <source>
        <dbReference type="EMBL" id="CZR63460.1"/>
    </source>
</evidence>
<dbReference type="Proteomes" id="UP000184330">
    <property type="component" value="Unassembled WGS sequence"/>
</dbReference>
<sequence length="197" mass="22424">MKSSSLTPLKVRSSRKILQQMALFENICGSAIVGGIDLAGLFPRYTDIRRVLYLGAIITFNFSWIVRPWQVVNNAPTFITTISSFSVFLAPMMGVIFCDFYILHSRKVQLSNLYRSDDSVYWYWHGFNCRVLAAWISAKNRGIYEMFYLAFFSVFFVSALVFYITNRISPPAGLGDMDEVDVCGTFTAHEAQKLDVT</sequence>
<comment type="similarity">
    <text evidence="2">Belongs to the purine-cytosine permease (2.A.39) family.</text>
</comment>
<dbReference type="InterPro" id="IPR001248">
    <property type="entry name" value="Pur-cyt_permease"/>
</dbReference>
<gene>
    <name evidence="7" type="ORF">PAC_13357</name>
</gene>
<dbReference type="InterPro" id="IPR045225">
    <property type="entry name" value="Uracil/uridine/allantoin_perm"/>
</dbReference>
<dbReference type="GO" id="GO:0005886">
    <property type="term" value="C:plasma membrane"/>
    <property type="evidence" value="ECO:0007669"/>
    <property type="project" value="TreeGrafter"/>
</dbReference>
<dbReference type="AlphaFoldDB" id="A0A1L7XEI5"/>
<comment type="subcellular location">
    <subcellularLocation>
        <location evidence="1">Membrane</location>
        <topology evidence="1">Multi-pass membrane protein</topology>
    </subcellularLocation>
</comment>
<dbReference type="Gene3D" id="1.10.4160.10">
    <property type="entry name" value="Hydantoin permease"/>
    <property type="match status" value="1"/>
</dbReference>
<dbReference type="Pfam" id="PF02133">
    <property type="entry name" value="Transp_cyt_pur"/>
    <property type="match status" value="1"/>
</dbReference>
<keyword evidence="4 6" id="KW-1133">Transmembrane helix</keyword>
<dbReference type="PANTHER" id="PTHR30618">
    <property type="entry name" value="NCS1 FAMILY PURINE/PYRIMIDINE TRANSPORTER"/>
    <property type="match status" value="1"/>
</dbReference>
<dbReference type="GO" id="GO:0015205">
    <property type="term" value="F:nucleobase transmembrane transporter activity"/>
    <property type="evidence" value="ECO:0007669"/>
    <property type="project" value="TreeGrafter"/>
</dbReference>
<dbReference type="EMBL" id="FJOG01000023">
    <property type="protein sequence ID" value="CZR63460.1"/>
    <property type="molecule type" value="Genomic_DNA"/>
</dbReference>
<name>A0A1L7XEI5_9HELO</name>
<evidence type="ECO:0000256" key="4">
    <source>
        <dbReference type="ARBA" id="ARBA00022989"/>
    </source>
</evidence>
<evidence type="ECO:0000256" key="2">
    <source>
        <dbReference type="ARBA" id="ARBA00008974"/>
    </source>
</evidence>
<keyword evidence="3 6" id="KW-0812">Transmembrane</keyword>
<accession>A0A1L7XEI5</accession>
<organism evidence="7 8">
    <name type="scientific">Phialocephala subalpina</name>
    <dbReference type="NCBI Taxonomy" id="576137"/>
    <lineage>
        <taxon>Eukaryota</taxon>
        <taxon>Fungi</taxon>
        <taxon>Dikarya</taxon>
        <taxon>Ascomycota</taxon>
        <taxon>Pezizomycotina</taxon>
        <taxon>Leotiomycetes</taxon>
        <taxon>Helotiales</taxon>
        <taxon>Mollisiaceae</taxon>
        <taxon>Phialocephala</taxon>
        <taxon>Phialocephala fortinii species complex</taxon>
    </lineage>
</organism>
<dbReference type="PANTHER" id="PTHR30618:SF4">
    <property type="entry name" value="ALLANTOIN PERMEASE"/>
    <property type="match status" value="1"/>
</dbReference>
<evidence type="ECO:0000256" key="5">
    <source>
        <dbReference type="ARBA" id="ARBA00023136"/>
    </source>
</evidence>
<reference evidence="7 8" key="1">
    <citation type="submission" date="2016-03" db="EMBL/GenBank/DDBJ databases">
        <authorList>
            <person name="Ploux O."/>
        </authorList>
    </citation>
    <scope>NUCLEOTIDE SEQUENCE [LARGE SCALE GENOMIC DNA]</scope>
    <source>
        <strain evidence="7 8">UAMH 11012</strain>
    </source>
</reference>
<evidence type="ECO:0000256" key="1">
    <source>
        <dbReference type="ARBA" id="ARBA00004141"/>
    </source>
</evidence>
<dbReference type="OrthoDB" id="2018619at2759"/>